<evidence type="ECO:0000256" key="8">
    <source>
        <dbReference type="PIRSR" id="PIRSR601621-1"/>
    </source>
</evidence>
<evidence type="ECO:0000256" key="2">
    <source>
        <dbReference type="ARBA" id="ARBA00022559"/>
    </source>
</evidence>
<dbReference type="OrthoDB" id="2113341at2759"/>
<proteinExistence type="inferred from homology"/>
<dbReference type="InterPro" id="IPR044831">
    <property type="entry name" value="Ccp1-like"/>
</dbReference>
<dbReference type="InterPro" id="IPR001621">
    <property type="entry name" value="Ligninase"/>
</dbReference>
<dbReference type="EC" id="1.11.1.-" evidence="12"/>
<keyword evidence="11" id="KW-1015">Disulfide bond</keyword>
<keyword evidence="2 12" id="KW-0575">Peroxidase</keyword>
<evidence type="ECO:0000313" key="14">
    <source>
        <dbReference type="EMBL" id="KAH7369196.1"/>
    </source>
</evidence>
<evidence type="ECO:0000256" key="3">
    <source>
        <dbReference type="ARBA" id="ARBA00022617"/>
    </source>
</evidence>
<feature type="chain" id="PRO_5035488801" description="Peroxidase" evidence="12">
    <location>
        <begin position="19"/>
        <end position="401"/>
    </location>
</feature>
<dbReference type="PRINTS" id="PR00462">
    <property type="entry name" value="LIGNINASE"/>
</dbReference>
<dbReference type="Gene3D" id="1.10.420.10">
    <property type="entry name" value="Peroxidase, domain 2"/>
    <property type="match status" value="1"/>
</dbReference>
<dbReference type="AlphaFoldDB" id="A0A8K0X8N7"/>
<feature type="binding site" evidence="9">
    <location>
        <position position="272"/>
    </location>
    <ligand>
        <name>Ca(2+)</name>
        <dbReference type="ChEBI" id="CHEBI:29108"/>
        <label>2</label>
    </ligand>
</feature>
<dbReference type="EMBL" id="JAGPXD010000002">
    <property type="protein sequence ID" value="KAH7369196.1"/>
    <property type="molecule type" value="Genomic_DNA"/>
</dbReference>
<feature type="binding site" evidence="9">
    <location>
        <position position="279"/>
    </location>
    <ligand>
        <name>Ca(2+)</name>
        <dbReference type="ChEBI" id="CHEBI:29108"/>
        <label>2</label>
    </ligand>
</feature>
<feature type="disulfide bond" evidence="11">
    <location>
        <begin position="96"/>
        <end position="351"/>
    </location>
</feature>
<evidence type="ECO:0000256" key="12">
    <source>
        <dbReference type="RuleBase" id="RU363051"/>
    </source>
</evidence>
<dbReference type="GO" id="GO:0020037">
    <property type="term" value="F:heme binding"/>
    <property type="evidence" value="ECO:0007669"/>
    <property type="project" value="UniProtKB-UniRule"/>
</dbReference>
<evidence type="ECO:0000256" key="1">
    <source>
        <dbReference type="ARBA" id="ARBA00006089"/>
    </source>
</evidence>
<feature type="binding site" evidence="9">
    <location>
        <position position="255"/>
    </location>
    <ligand>
        <name>Ca(2+)</name>
        <dbReference type="ChEBI" id="CHEBI:29108"/>
        <label>2</label>
    </ligand>
</feature>
<dbReference type="PROSITE" id="PS00436">
    <property type="entry name" value="PEROXIDASE_2"/>
    <property type="match status" value="1"/>
</dbReference>
<dbReference type="InterPro" id="IPR010255">
    <property type="entry name" value="Haem_peroxidase_sf"/>
</dbReference>
<dbReference type="Pfam" id="PF00141">
    <property type="entry name" value="peroxidase"/>
    <property type="match status" value="1"/>
</dbReference>
<dbReference type="GO" id="GO:0034599">
    <property type="term" value="P:cellular response to oxidative stress"/>
    <property type="evidence" value="ECO:0007669"/>
    <property type="project" value="InterPro"/>
</dbReference>
<feature type="binding site" description="axial binding residue" evidence="9">
    <location>
        <position position="254"/>
    </location>
    <ligand>
        <name>heme b</name>
        <dbReference type="ChEBI" id="CHEBI:60344"/>
    </ligand>
    <ligandPart>
        <name>Fe</name>
        <dbReference type="ChEBI" id="CHEBI:18248"/>
    </ligandPart>
</feature>
<feature type="domain" description="Plant heme peroxidase family profile" evidence="13">
    <location>
        <begin position="120"/>
        <end position="363"/>
    </location>
</feature>
<dbReference type="InterPro" id="IPR002016">
    <property type="entry name" value="Haem_peroxidase"/>
</dbReference>
<comment type="similarity">
    <text evidence="1 12">Belongs to the peroxidase family. Ligninase subfamily.</text>
</comment>
<feature type="site" description="Transition state stabilizer" evidence="10">
    <location>
        <position position="126"/>
    </location>
</feature>
<protein>
    <recommendedName>
        <fullName evidence="12">Peroxidase</fullName>
        <ecNumber evidence="12">1.11.1.-</ecNumber>
    </recommendedName>
</protein>
<comment type="cofactor">
    <cofactor evidence="9 12">
        <name>Ca(2+)</name>
        <dbReference type="ChEBI" id="CHEBI:29108"/>
    </cofactor>
    <text evidence="9 12">Binds 2 calcium ions per subunit.</text>
</comment>
<accession>A0A8K0X8N7</accession>
<evidence type="ECO:0000256" key="6">
    <source>
        <dbReference type="ARBA" id="ARBA00023004"/>
    </source>
</evidence>
<evidence type="ECO:0000259" key="13">
    <source>
        <dbReference type="PROSITE" id="PS50873"/>
    </source>
</evidence>
<feature type="binding site" evidence="9">
    <location>
        <position position="131"/>
    </location>
    <ligand>
        <name>Ca(2+)</name>
        <dbReference type="ChEBI" id="CHEBI:29108"/>
        <label>1</label>
    </ligand>
</feature>
<dbReference type="Gene3D" id="1.10.520.10">
    <property type="match status" value="1"/>
</dbReference>
<dbReference type="PANTHER" id="PTHR31356">
    <property type="entry name" value="THYLAKOID LUMENAL 29 KDA PROTEIN, CHLOROPLASTIC-RELATED"/>
    <property type="match status" value="1"/>
</dbReference>
<feature type="active site" description="Proton acceptor" evidence="8">
    <location>
        <position position="130"/>
    </location>
</feature>
<feature type="binding site" evidence="9">
    <location>
        <position position="145"/>
    </location>
    <ligand>
        <name>Ca(2+)</name>
        <dbReference type="ChEBI" id="CHEBI:29108"/>
        <label>1</label>
    </ligand>
</feature>
<dbReference type="Proteomes" id="UP000813385">
    <property type="component" value="Unassembled WGS sequence"/>
</dbReference>
<dbReference type="PANTHER" id="PTHR31356:SF66">
    <property type="entry name" value="CATALASE-PEROXIDASE"/>
    <property type="match status" value="1"/>
</dbReference>
<feature type="binding site" evidence="9">
    <location>
        <position position="147"/>
    </location>
    <ligand>
        <name>Ca(2+)</name>
        <dbReference type="ChEBI" id="CHEBI:29108"/>
        <label>1</label>
    </ligand>
</feature>
<keyword evidence="3 9" id="KW-0349">Heme</keyword>
<feature type="binding site" evidence="9">
    <location>
        <position position="143"/>
    </location>
    <ligand>
        <name>Ca(2+)</name>
        <dbReference type="ChEBI" id="CHEBI:29108"/>
        <label>1</label>
    </ligand>
</feature>
<evidence type="ECO:0000256" key="7">
    <source>
        <dbReference type="ARBA" id="ARBA00023180"/>
    </source>
</evidence>
<dbReference type="InterPro" id="IPR019794">
    <property type="entry name" value="Peroxidases_AS"/>
</dbReference>
<evidence type="ECO:0000256" key="9">
    <source>
        <dbReference type="PIRSR" id="PIRSR601621-2"/>
    </source>
</evidence>
<feature type="signal peptide" evidence="12">
    <location>
        <begin position="1"/>
        <end position="18"/>
    </location>
</feature>
<evidence type="ECO:0000256" key="4">
    <source>
        <dbReference type="ARBA" id="ARBA00022723"/>
    </source>
</evidence>
<dbReference type="PROSITE" id="PS50873">
    <property type="entry name" value="PEROXIDASE_4"/>
    <property type="match status" value="1"/>
</dbReference>
<dbReference type="GO" id="GO:0046872">
    <property type="term" value="F:metal ion binding"/>
    <property type="evidence" value="ECO:0007669"/>
    <property type="project" value="UniProtKB-UniRule"/>
</dbReference>
<keyword evidence="6 9" id="KW-0408">Iron</keyword>
<keyword evidence="5 12" id="KW-0560">Oxidoreductase</keyword>
<dbReference type="FunFam" id="1.10.520.10:FF:000021">
    <property type="entry name" value="Peroxidase"/>
    <property type="match status" value="1"/>
</dbReference>
<name>A0A8K0X8N7_9PEZI</name>
<keyword evidence="9 12" id="KW-0106">Calcium</keyword>
<evidence type="ECO:0000256" key="10">
    <source>
        <dbReference type="PIRSR" id="PIRSR601621-3"/>
    </source>
</evidence>
<evidence type="ECO:0000256" key="5">
    <source>
        <dbReference type="ARBA" id="ARBA00023002"/>
    </source>
</evidence>
<comment type="caution">
    <text evidence="14">The sequence shown here is derived from an EMBL/GenBank/DDBJ whole genome shotgun (WGS) entry which is preliminary data.</text>
</comment>
<dbReference type="GO" id="GO:0004601">
    <property type="term" value="F:peroxidase activity"/>
    <property type="evidence" value="ECO:0007669"/>
    <property type="project" value="UniProtKB-KW"/>
</dbReference>
<gene>
    <name evidence="14" type="ORF">B0T11DRAFT_305303</name>
</gene>
<organism evidence="14 15">
    <name type="scientific">Plectosphaerella cucumerina</name>
    <dbReference type="NCBI Taxonomy" id="40658"/>
    <lineage>
        <taxon>Eukaryota</taxon>
        <taxon>Fungi</taxon>
        <taxon>Dikarya</taxon>
        <taxon>Ascomycota</taxon>
        <taxon>Pezizomycotina</taxon>
        <taxon>Sordariomycetes</taxon>
        <taxon>Hypocreomycetidae</taxon>
        <taxon>Glomerellales</taxon>
        <taxon>Plectosphaerellaceae</taxon>
        <taxon>Plectosphaerella</taxon>
    </lineage>
</organism>
<keyword evidence="12" id="KW-0732">Signal</keyword>
<comment type="cofactor">
    <cofactor evidence="9">
        <name>heme b</name>
        <dbReference type="ChEBI" id="CHEBI:60344"/>
    </cofactor>
    <text evidence="9">Binds 1 heme b (iron(II)-protoporphyrin IX) group per subunit.</text>
</comment>
<evidence type="ECO:0000313" key="15">
    <source>
        <dbReference type="Proteomes" id="UP000813385"/>
    </source>
</evidence>
<dbReference type="GO" id="GO:0042744">
    <property type="term" value="P:hydrogen peroxide catabolic process"/>
    <property type="evidence" value="ECO:0007669"/>
    <property type="project" value="TreeGrafter"/>
</dbReference>
<dbReference type="PRINTS" id="PR00458">
    <property type="entry name" value="PEROXIDASE"/>
</dbReference>
<feature type="disulfide bond" evidence="11">
    <location>
        <begin position="117"/>
        <end position="199"/>
    </location>
</feature>
<keyword evidence="15" id="KW-1185">Reference proteome</keyword>
<keyword evidence="7" id="KW-0325">Glycoprotein</keyword>
<dbReference type="SUPFAM" id="SSF48113">
    <property type="entry name" value="Heme-dependent peroxidases"/>
    <property type="match status" value="1"/>
</dbReference>
<feature type="binding site" evidence="9">
    <location>
        <position position="274"/>
    </location>
    <ligand>
        <name>Ca(2+)</name>
        <dbReference type="ChEBI" id="CHEBI:29108"/>
        <label>2</label>
    </ligand>
</feature>
<reference evidence="14" key="1">
    <citation type="journal article" date="2021" name="Nat. Commun.">
        <title>Genetic determinants of endophytism in the Arabidopsis root mycobiome.</title>
        <authorList>
            <person name="Mesny F."/>
            <person name="Miyauchi S."/>
            <person name="Thiergart T."/>
            <person name="Pickel B."/>
            <person name="Atanasova L."/>
            <person name="Karlsson M."/>
            <person name="Huettel B."/>
            <person name="Barry K.W."/>
            <person name="Haridas S."/>
            <person name="Chen C."/>
            <person name="Bauer D."/>
            <person name="Andreopoulos W."/>
            <person name="Pangilinan J."/>
            <person name="LaButti K."/>
            <person name="Riley R."/>
            <person name="Lipzen A."/>
            <person name="Clum A."/>
            <person name="Drula E."/>
            <person name="Henrissat B."/>
            <person name="Kohler A."/>
            <person name="Grigoriev I.V."/>
            <person name="Martin F.M."/>
            <person name="Hacquard S."/>
        </authorList>
    </citation>
    <scope>NUCLEOTIDE SEQUENCE</scope>
    <source>
        <strain evidence="14">MPI-CAGE-AT-0016</strain>
    </source>
</reference>
<evidence type="ECO:0000256" key="11">
    <source>
        <dbReference type="PIRSR" id="PIRSR601621-4"/>
    </source>
</evidence>
<keyword evidence="4 9" id="KW-0479">Metal-binding</keyword>
<dbReference type="GO" id="GO:0000302">
    <property type="term" value="P:response to reactive oxygen species"/>
    <property type="evidence" value="ECO:0007669"/>
    <property type="project" value="TreeGrafter"/>
</dbReference>
<sequence length="401" mass="42644">MKFSSLVSTALAAGGVLAYPGMDKTMADLQSRQAGGSGPSTEMIGDLIDLPDKSLTKTGRDIKSILSGRGNPQDLTAGFWLGTPSLGSRLCGLDPCCTWKHIANEMAAAMVGSAGRCNDLARSAIRLGFHDAATWSKTTGGTGADGSIVLTDECARVPENGGLLPVCGQMKTWHDKYSRYGVSMADLIQFAANVATVSCPLGPRIRTFIGRKDFAVAPPRGLLPSPFGSSDQLLALFAAKSFSADGLVALMGAHSTSQQFGVNRTRAGDPQDSTPGVWDVKYYGETISTNPPQQVFRFQSDINLANDPRLRNSWNAFVPDSAQGAWNRAYAAEYVRMSLLGVNNINKLTECTRALPAFKGSYRAPDQGLLEKFIKGAIKGLEAARQALSRGDKIPANADSK</sequence>